<proteinExistence type="inferred from homology"/>
<dbReference type="EMBL" id="JASNWA010000003">
    <property type="protein sequence ID" value="KAK3178079.1"/>
    <property type="molecule type" value="Genomic_DNA"/>
</dbReference>
<comment type="caution">
    <text evidence="3">The sequence shown here is derived from an EMBL/GenBank/DDBJ whole genome shotgun (WGS) entry which is preliminary data.</text>
</comment>
<evidence type="ECO:0000256" key="1">
    <source>
        <dbReference type="ARBA" id="ARBA00007240"/>
    </source>
</evidence>
<reference evidence="3" key="1">
    <citation type="submission" date="2022-11" db="EMBL/GenBank/DDBJ databases">
        <title>Chromosomal genome sequence assembly and mating type (MAT) locus characterization of the leprose asexual lichenized fungus Lepraria neglecta (Nyl.) Erichsen.</title>
        <authorList>
            <person name="Allen J.L."/>
            <person name="Pfeffer B."/>
        </authorList>
    </citation>
    <scope>NUCLEOTIDE SEQUENCE</scope>
    <source>
        <strain evidence="3">Allen 5258</strain>
    </source>
</reference>
<dbReference type="AlphaFoldDB" id="A0AAD9ZFB9"/>
<evidence type="ECO:0000256" key="2">
    <source>
        <dbReference type="ARBA" id="ARBA00023277"/>
    </source>
</evidence>
<dbReference type="Pfam" id="PF05691">
    <property type="entry name" value="Raffinose_syn"/>
    <property type="match status" value="1"/>
</dbReference>
<dbReference type="PANTHER" id="PTHR31268:SF32">
    <property type="entry name" value="GALACTINOL--SUCROSE GALACTOSYLTRANSFERASE 2-RELATED"/>
    <property type="match status" value="1"/>
</dbReference>
<evidence type="ECO:0000313" key="4">
    <source>
        <dbReference type="Proteomes" id="UP001276659"/>
    </source>
</evidence>
<gene>
    <name evidence="3" type="ORF">OEA41_000211</name>
</gene>
<keyword evidence="4" id="KW-1185">Reference proteome</keyword>
<keyword evidence="2" id="KW-0119">Carbohydrate metabolism</keyword>
<sequence length="679" mass="75980">MDGMLYFQPHQPPSELGDYLRGYSSDLSIHSVPSEAPDTQLWSLTSPVRGAVRTESGWANISLGIPRSYTRWFSLVRIWSPWLAPRHGKDIFNPPQDALLSSFLRWDGLHLVLLAVSGVDDVLTVFKGDHEGNVIISARNDRPEISEARVIAAVGTSFENANAAVMYHARKIVRGDEYMSNEIKAEMKTAIENDVRAEWMENWYDGLTYCTWNALGQDLNEDKIYKALDILKKNNIKSKAGYWGAISPNGNIAKDYKTVKLHKESSLIPGDHITMVDADDIARMYNDFYKFLLTSGVDSVKTDAQFVLDLLADAPDRLRFIKSYQDAWTINSLRYFSIRAISCMSQLPQILFHTQLPLNKPRMMVRNSDDFFPGIPTSHPWHIFVNAHNSLLTSHLNILPDWDMFQTIHSYSGFHAAGRCVSGGPIYITDEPGEHNIELLNEMTARTIKDTTIILRPPVIGKTVEVYTAYEEERLLKVGTFTGGKGGTSILALFNVSERVLSELVNINAFPGIESGEEYVVRAHSTGEISRSIRPDSETPVVSLEVDFKGYEILSAYRLQAITRNSSPAKVAILGLLGKMTGAAAVTSSNMKINDQNGRLQIEVVLKALGMLGIFVSTLHDMSVEDDLLIMLHGMVIPMDTVKICQDKPVLEIDVEKAWNAMKIHPGWSNEVTLEVFVR</sequence>
<dbReference type="PANTHER" id="PTHR31268">
    <property type="match status" value="1"/>
</dbReference>
<accession>A0AAD9ZFB9</accession>
<evidence type="ECO:0008006" key="5">
    <source>
        <dbReference type="Google" id="ProtNLM"/>
    </source>
</evidence>
<comment type="similarity">
    <text evidence="1">Belongs to the glycosyl hydrolases 36 family.</text>
</comment>
<evidence type="ECO:0000313" key="3">
    <source>
        <dbReference type="EMBL" id="KAK3178079.1"/>
    </source>
</evidence>
<name>A0AAD9ZFB9_9LECA</name>
<dbReference type="Proteomes" id="UP001276659">
    <property type="component" value="Unassembled WGS sequence"/>
</dbReference>
<protein>
    <recommendedName>
        <fullName evidence="5">Alpha-galactosidase</fullName>
    </recommendedName>
</protein>
<dbReference type="InterPro" id="IPR017853">
    <property type="entry name" value="GH"/>
</dbReference>
<dbReference type="InterPro" id="IPR008811">
    <property type="entry name" value="Glycosyl_hydrolases_36"/>
</dbReference>
<dbReference type="SUPFAM" id="SSF51445">
    <property type="entry name" value="(Trans)glycosidases"/>
    <property type="match status" value="1"/>
</dbReference>
<organism evidence="3 4">
    <name type="scientific">Lepraria neglecta</name>
    <dbReference type="NCBI Taxonomy" id="209136"/>
    <lineage>
        <taxon>Eukaryota</taxon>
        <taxon>Fungi</taxon>
        <taxon>Dikarya</taxon>
        <taxon>Ascomycota</taxon>
        <taxon>Pezizomycotina</taxon>
        <taxon>Lecanoromycetes</taxon>
        <taxon>OSLEUM clade</taxon>
        <taxon>Lecanoromycetidae</taxon>
        <taxon>Lecanorales</taxon>
        <taxon>Lecanorineae</taxon>
        <taxon>Stereocaulaceae</taxon>
        <taxon>Lepraria</taxon>
    </lineage>
</organism>